<dbReference type="PROSITE" id="PS50294">
    <property type="entry name" value="WD_REPEATS_REGION"/>
    <property type="match status" value="8"/>
</dbReference>
<dbReference type="SUPFAM" id="SSF50998">
    <property type="entry name" value="Quinoprotein alcohol dehydrogenase-like"/>
    <property type="match status" value="2"/>
</dbReference>
<feature type="domain" description="Nephrocystin 3-like N-terminal" evidence="5">
    <location>
        <begin position="327"/>
        <end position="491"/>
    </location>
</feature>
<accession>A0A8H3DQ42</accession>
<dbReference type="PROSITE" id="PS50082">
    <property type="entry name" value="WD_REPEATS_2"/>
    <property type="match status" value="8"/>
</dbReference>
<dbReference type="InterPro" id="IPR019775">
    <property type="entry name" value="WD40_repeat_CS"/>
</dbReference>
<dbReference type="Gene3D" id="3.40.50.300">
    <property type="entry name" value="P-loop containing nucleotide triphosphate hydrolases"/>
    <property type="match status" value="1"/>
</dbReference>
<evidence type="ECO:0000259" key="5">
    <source>
        <dbReference type="Pfam" id="PF24883"/>
    </source>
</evidence>
<dbReference type="Gene3D" id="2.130.10.10">
    <property type="entry name" value="YVTN repeat-like/Quinoprotein amine dehydrogenase"/>
    <property type="match status" value="4"/>
</dbReference>
<feature type="repeat" description="WD" evidence="3">
    <location>
        <begin position="1229"/>
        <end position="1270"/>
    </location>
</feature>
<feature type="region of interest" description="Disordered" evidence="4">
    <location>
        <begin position="11"/>
        <end position="57"/>
    </location>
</feature>
<evidence type="ECO:0000256" key="3">
    <source>
        <dbReference type="PROSITE-ProRule" id="PRU00221"/>
    </source>
</evidence>
<feature type="compositionally biased region" description="Polar residues" evidence="4">
    <location>
        <begin position="99"/>
        <end position="111"/>
    </location>
</feature>
<feature type="repeat" description="WD" evidence="3">
    <location>
        <begin position="1058"/>
        <end position="1099"/>
    </location>
</feature>
<feature type="repeat" description="WD" evidence="3">
    <location>
        <begin position="928"/>
        <end position="969"/>
    </location>
</feature>
<dbReference type="CDD" id="cd00200">
    <property type="entry name" value="WD40"/>
    <property type="match status" value="1"/>
</dbReference>
<dbReference type="Pfam" id="PF00400">
    <property type="entry name" value="WD40"/>
    <property type="match status" value="10"/>
</dbReference>
<dbReference type="SMART" id="SM00320">
    <property type="entry name" value="WD40"/>
    <property type="match status" value="11"/>
</dbReference>
<dbReference type="Proteomes" id="UP000663853">
    <property type="component" value="Unassembled WGS sequence"/>
</dbReference>
<dbReference type="SUPFAM" id="SSF52540">
    <property type="entry name" value="P-loop containing nucleoside triphosphate hydrolases"/>
    <property type="match status" value="1"/>
</dbReference>
<comment type="caution">
    <text evidence="6">The sequence shown here is derived from an EMBL/GenBank/DDBJ whole genome shotgun (WGS) entry which is preliminary data.</text>
</comment>
<keyword evidence="2" id="KW-0677">Repeat</keyword>
<feature type="repeat" description="WD" evidence="3">
    <location>
        <begin position="1143"/>
        <end position="1184"/>
    </location>
</feature>
<reference evidence="6" key="1">
    <citation type="submission" date="2021-01" db="EMBL/GenBank/DDBJ databases">
        <authorList>
            <person name="Kaushik A."/>
        </authorList>
    </citation>
    <scope>NUCLEOTIDE SEQUENCE</scope>
    <source>
        <strain evidence="6">AG6-10EEA</strain>
    </source>
</reference>
<dbReference type="PANTHER" id="PTHR19879:SF9">
    <property type="entry name" value="TRANSCRIPTION INITIATION FACTOR TFIID SUBUNIT 5"/>
    <property type="match status" value="1"/>
</dbReference>
<dbReference type="InterPro" id="IPR001680">
    <property type="entry name" value="WD40_rpt"/>
</dbReference>
<dbReference type="Pfam" id="PF24883">
    <property type="entry name" value="NPHP3_N"/>
    <property type="match status" value="1"/>
</dbReference>
<protein>
    <recommendedName>
        <fullName evidence="5">Nephrocystin 3-like N-terminal domain-containing protein</fullName>
    </recommendedName>
</protein>
<feature type="compositionally biased region" description="Low complexity" evidence="4">
    <location>
        <begin position="23"/>
        <end position="42"/>
    </location>
</feature>
<evidence type="ECO:0000256" key="1">
    <source>
        <dbReference type="ARBA" id="ARBA00022574"/>
    </source>
</evidence>
<dbReference type="InterPro" id="IPR015943">
    <property type="entry name" value="WD40/YVTN_repeat-like_dom_sf"/>
</dbReference>
<dbReference type="InterPro" id="IPR011047">
    <property type="entry name" value="Quinoprotein_ADH-like_sf"/>
</dbReference>
<feature type="repeat" description="WD" evidence="3">
    <location>
        <begin position="1415"/>
        <end position="1456"/>
    </location>
</feature>
<sequence length="1542" mass="169884">MPEFEWLKRQKHKLKRVWHAESRSSVSLPNPSNPSSSSSPVPQAIGDPVTEDDSNNALTPSALSLMQAPGPLLPIHPLGTASTSTVVPSPSLAAGGIETATNNPPTSSKSPTNDELKSHRQGRVKNVTWAGLKALLGILRSTSEAFSPLRAAFEGLDRCIKRFESAAEAKQELKELGEEVDQLLDVLSEFVNGLTGSAMTTSVQRACTAIEQAIEKLEEGSPEAHILPRKRPTAAGDPTNMDIRRKPESGAATGFRRAEEDLEKIYKTYKEIEQHIRRLMLDANLNLWKTMDEEVAARRLLQLSSAMSGAYNSGVSDSVKRGPCTKGTRIFELKKLRGWALSQSAKPIYWMCGMAGTGKTTISYSLCADLDATGELAASFFCTRLVSECRNVQLIIPAIAYQLAQFSGHFRHALSKVLAVDPVAHTRNLELQLQKLIIGPLKEMQNNLSSDFLIVIDALDECDDQESTGKILDLLIQTISELRVRFLVSSRPEPEIHRRMENQVGDKPDAKLVLDQLDPVVVKSDIEKYLLKELHDVPLTNEQRERLVERCGVLFIYASTACRYIKGGDEMMDYEEAVNTVLAPSSDSQGDAEKELDKLYLAILEKAFERSRINETNRNRMKMILNTVICAQERVTTGTLADLFKLKTTKQADALLRPLSSVVRVMEDTRIVTTLHASFTDFMLNSQRSVGFHCDPATHHNELTRTCLLRIQSNPVQFNLCNLESSYLLDNQVDDLTQRVERAIPFGLLYACRYWVAHLQLSAQLAEALEKPLDDFLSARLLLWMEVLNAGKCIGSGVNMIQIVESWCRRMNLSKNMIELANDAWQFVSVYANHSVSQSTAHIYASMLPFWPSNRPIAKYYTPRITGLLKPRGTALDGRQLPLLSTWHMGDKVQLVCYSPSGAQIVAAVGNDIYIVNAQTGEMALGPLMGHTNQVQSVAISPDALYIASGSCDSTIRVWDTQTGKAILTPLKGHHDRVLSIAFSPDSTRFVSTADETLRIWSIRDGNHVSGTFSKHTTRICTAVFSVDGSYIISGDVNGGIHLWDAHTGDPIADSGRLTGHVDEISSIALSSDGARFVCASKDSTISVWDTTTHRVTLEALKGHIGNVNQATFSPDGLYIASCGDGTIHLREAGSGETKLVLSDEHMQAVKSVAFSPDGSRLVSCSDDGNIRIWSMQHTDMAHAILALHTTVIKSATFSPDGSHLATGGIDGSICLWDTRNGELVLGPLRGHEGYIHSMDISLDGSYIASASSDRTIRLWDVKEGRGTHKILEGHTKRPASVKFLPGGLQLTYDSIVYTVGLSPALSNENLHMEKGLRDVWVEEISGHVMYPGRAAFSPSFPNGSRMVYFCSTARTQLVKNVEGKFLGIDLLGRQPNGISCIETSPDGLYIASGFGDGSLQVRNTRTGQVVMGPLHGHIDAISRLMFSPNDSRIVSNSCDYTIRFWPIHNPNQSNSVNHRLAGTNKEVRNTADQQVSWRLRPDGWVVDSQGNNLIWIPPDLRSYLRRPGNELLISNRGTKSFEMEFTGANIGKEWVRSYDPA</sequence>
<dbReference type="InterPro" id="IPR020472">
    <property type="entry name" value="WD40_PAC1"/>
</dbReference>
<dbReference type="PANTHER" id="PTHR19879">
    <property type="entry name" value="TRANSCRIPTION INITIATION FACTOR TFIID"/>
    <property type="match status" value="1"/>
</dbReference>
<evidence type="ECO:0000256" key="4">
    <source>
        <dbReference type="SAM" id="MobiDB-lite"/>
    </source>
</evidence>
<feature type="repeat" description="WD" evidence="3">
    <location>
        <begin position="971"/>
        <end position="1011"/>
    </location>
</feature>
<name>A0A8H3DQ42_9AGAM</name>
<dbReference type="InterPro" id="IPR056884">
    <property type="entry name" value="NPHP3-like_N"/>
</dbReference>
<dbReference type="InterPro" id="IPR027417">
    <property type="entry name" value="P-loop_NTPase"/>
</dbReference>
<feature type="repeat" description="WD" evidence="3">
    <location>
        <begin position="1013"/>
        <end position="1054"/>
    </location>
</feature>
<feature type="region of interest" description="Disordered" evidence="4">
    <location>
        <begin position="228"/>
        <end position="254"/>
    </location>
</feature>
<organism evidence="6 7">
    <name type="scientific">Rhizoctonia solani</name>
    <dbReference type="NCBI Taxonomy" id="456999"/>
    <lineage>
        <taxon>Eukaryota</taxon>
        <taxon>Fungi</taxon>
        <taxon>Dikarya</taxon>
        <taxon>Basidiomycota</taxon>
        <taxon>Agaricomycotina</taxon>
        <taxon>Agaricomycetes</taxon>
        <taxon>Cantharellales</taxon>
        <taxon>Ceratobasidiaceae</taxon>
        <taxon>Rhizoctonia</taxon>
    </lineage>
</organism>
<feature type="repeat" description="WD" evidence="3">
    <location>
        <begin position="1186"/>
        <end position="1227"/>
    </location>
</feature>
<proteinExistence type="predicted"/>
<evidence type="ECO:0000256" key="2">
    <source>
        <dbReference type="ARBA" id="ARBA00022737"/>
    </source>
</evidence>
<feature type="region of interest" description="Disordered" evidence="4">
    <location>
        <begin position="82"/>
        <end position="121"/>
    </location>
</feature>
<evidence type="ECO:0000313" key="7">
    <source>
        <dbReference type="Proteomes" id="UP000663853"/>
    </source>
</evidence>
<keyword evidence="1 3" id="KW-0853">WD repeat</keyword>
<dbReference type="PROSITE" id="PS00678">
    <property type="entry name" value="WD_REPEATS_1"/>
    <property type="match status" value="4"/>
</dbReference>
<dbReference type="PRINTS" id="PR00320">
    <property type="entry name" value="GPROTEINBRPT"/>
</dbReference>
<dbReference type="EMBL" id="CAJMXA010004012">
    <property type="protein sequence ID" value="CAE6531331.1"/>
    <property type="molecule type" value="Genomic_DNA"/>
</dbReference>
<feature type="compositionally biased region" description="Low complexity" evidence="4">
    <location>
        <begin position="82"/>
        <end position="91"/>
    </location>
</feature>
<evidence type="ECO:0000313" key="6">
    <source>
        <dbReference type="EMBL" id="CAE6531331.1"/>
    </source>
</evidence>
<gene>
    <name evidence="6" type="ORF">RDB_LOCUS168663</name>
</gene>